<gene>
    <name evidence="9" type="ORF">HMPREF0908_0804</name>
</gene>
<dbReference type="Gene3D" id="2.40.50.100">
    <property type="match status" value="1"/>
</dbReference>
<feature type="coiled-coil region" evidence="3">
    <location>
        <begin position="146"/>
        <end position="218"/>
    </location>
</feature>
<feature type="domain" description="Multidrug resistance protein MdtA-like beta-barrel" evidence="7">
    <location>
        <begin position="258"/>
        <end position="341"/>
    </location>
</feature>
<comment type="subcellular location">
    <subcellularLocation>
        <location evidence="1">Cell envelope</location>
    </subcellularLocation>
</comment>
<evidence type="ECO:0000259" key="7">
    <source>
        <dbReference type="Pfam" id="PF25944"/>
    </source>
</evidence>
<dbReference type="Pfam" id="PF25876">
    <property type="entry name" value="HH_MFP_RND"/>
    <property type="match status" value="1"/>
</dbReference>
<dbReference type="PANTHER" id="PTHR30158">
    <property type="entry name" value="ACRA/E-RELATED COMPONENT OF DRUG EFFLUX TRANSPORTER"/>
    <property type="match status" value="1"/>
</dbReference>
<dbReference type="GO" id="GO:0005886">
    <property type="term" value="C:plasma membrane"/>
    <property type="evidence" value="ECO:0007669"/>
    <property type="project" value="TreeGrafter"/>
</dbReference>
<dbReference type="SUPFAM" id="SSF111369">
    <property type="entry name" value="HlyD-like secretion proteins"/>
    <property type="match status" value="1"/>
</dbReference>
<dbReference type="Pfam" id="PF25917">
    <property type="entry name" value="BSH_RND"/>
    <property type="match status" value="1"/>
</dbReference>
<dbReference type="eggNOG" id="COG0845">
    <property type="taxonomic scope" value="Bacteria"/>
</dbReference>
<dbReference type="InterPro" id="IPR058625">
    <property type="entry name" value="MdtA-like_BSH"/>
</dbReference>
<evidence type="ECO:0000256" key="1">
    <source>
        <dbReference type="ARBA" id="ARBA00004196"/>
    </source>
</evidence>
<dbReference type="STRING" id="638302.HMPREF0908_0804"/>
<keyword evidence="4" id="KW-0812">Transmembrane</keyword>
<dbReference type="InterPro" id="IPR058626">
    <property type="entry name" value="MdtA-like_b-barrel"/>
</dbReference>
<dbReference type="GO" id="GO:0046677">
    <property type="term" value="P:response to antibiotic"/>
    <property type="evidence" value="ECO:0007669"/>
    <property type="project" value="TreeGrafter"/>
</dbReference>
<dbReference type="GO" id="GO:0030313">
    <property type="term" value="C:cell envelope"/>
    <property type="evidence" value="ECO:0007669"/>
    <property type="project" value="UniProtKB-SubCell"/>
</dbReference>
<keyword evidence="3" id="KW-0175">Coiled coil</keyword>
<evidence type="ECO:0000259" key="5">
    <source>
        <dbReference type="Pfam" id="PF25876"/>
    </source>
</evidence>
<evidence type="ECO:0000256" key="4">
    <source>
        <dbReference type="SAM" id="Phobius"/>
    </source>
</evidence>
<organism evidence="9 10">
    <name type="scientific">Selenomonas flueggei ATCC 43531</name>
    <dbReference type="NCBI Taxonomy" id="638302"/>
    <lineage>
        <taxon>Bacteria</taxon>
        <taxon>Bacillati</taxon>
        <taxon>Bacillota</taxon>
        <taxon>Negativicutes</taxon>
        <taxon>Selenomonadales</taxon>
        <taxon>Selenomonadaceae</taxon>
        <taxon>Selenomonas</taxon>
    </lineage>
</organism>
<comment type="similarity">
    <text evidence="2">Belongs to the membrane fusion protein (MFP) (TC 8.A.1) family.</text>
</comment>
<dbReference type="Gene3D" id="1.10.287.470">
    <property type="entry name" value="Helix hairpin bin"/>
    <property type="match status" value="1"/>
</dbReference>
<evidence type="ECO:0000256" key="2">
    <source>
        <dbReference type="ARBA" id="ARBA00009477"/>
    </source>
</evidence>
<sequence>MYHFLTFAMHFDKINILWQGFRLYGYLPFFYGSILTIISCYGKWEEEVIDLFETRKGLGALAAAALALSVVFTGCGGEKQGGARPTAVKAMNVLRQDAPLTHVYAGQIMGTDEVKIQSRVSGNIVEKYVTGGQPVHAGQALYRIDSRQYESALLQAKANLAQAEATLANARMDLDRYQQLYANAAISEQTVSNQQAQVNAYEAAVAAHQAMVQQAQENLDDTTIYAPMSGQLSVDDVAVGTFVSAGSTTLVSMGTSNPIYAKFSLSENEYLNFVEQAVQQGGIGSVVVTLTLSNGSKYPITGHIVTSDRALTAQTGTLTVKALFDNPDGLLLPGMFARVTLIGDTIPNALLVPERAVQQLLGKSFVMVVGANNKAEARTITLGDKIGSYYVVKDGLDASDTVVVEGLTTLQEGGDLAVTMVTSDDMGFTLEGDSSDFNASAPTPAQ</sequence>
<dbReference type="EMBL" id="ACLA01000011">
    <property type="protein sequence ID" value="EEQ48776.1"/>
    <property type="molecule type" value="Genomic_DNA"/>
</dbReference>
<evidence type="ECO:0000259" key="8">
    <source>
        <dbReference type="Pfam" id="PF25967"/>
    </source>
</evidence>
<dbReference type="Pfam" id="PF25967">
    <property type="entry name" value="RND-MFP_C"/>
    <property type="match status" value="1"/>
</dbReference>
<dbReference type="AlphaFoldDB" id="C4V2U0"/>
<comment type="caution">
    <text evidence="9">The sequence shown here is derived from an EMBL/GenBank/DDBJ whole genome shotgun (WGS) entry which is preliminary data.</text>
</comment>
<feature type="domain" description="Multidrug resistance protein MdtA-like C-terminal permuted SH3" evidence="8">
    <location>
        <begin position="348"/>
        <end position="408"/>
    </location>
</feature>
<evidence type="ECO:0000313" key="10">
    <source>
        <dbReference type="Proteomes" id="UP000005309"/>
    </source>
</evidence>
<evidence type="ECO:0000259" key="6">
    <source>
        <dbReference type="Pfam" id="PF25917"/>
    </source>
</evidence>
<dbReference type="Pfam" id="PF25944">
    <property type="entry name" value="Beta-barrel_RND"/>
    <property type="match status" value="1"/>
</dbReference>
<dbReference type="InterPro" id="IPR006143">
    <property type="entry name" value="RND_pump_MFP"/>
</dbReference>
<protein>
    <submittedName>
        <fullName evidence="9">Efflux transporter, RND family, MFP subunit</fullName>
    </submittedName>
</protein>
<evidence type="ECO:0000256" key="3">
    <source>
        <dbReference type="SAM" id="Coils"/>
    </source>
</evidence>
<dbReference type="Gene3D" id="2.40.420.20">
    <property type="match status" value="1"/>
</dbReference>
<reference evidence="9 10" key="1">
    <citation type="submission" date="2009-04" db="EMBL/GenBank/DDBJ databases">
        <authorList>
            <person name="Qin X."/>
            <person name="Bachman B."/>
            <person name="Battles P."/>
            <person name="Bell A."/>
            <person name="Bess C."/>
            <person name="Bickham C."/>
            <person name="Chaboub L."/>
            <person name="Chen D."/>
            <person name="Coyle M."/>
            <person name="Deiros D.R."/>
            <person name="Dinh H."/>
            <person name="Forbes L."/>
            <person name="Fowler G."/>
            <person name="Francisco L."/>
            <person name="Fu Q."/>
            <person name="Gubbala S."/>
            <person name="Hale W."/>
            <person name="Han Y."/>
            <person name="Hemphill L."/>
            <person name="Highlander S.K."/>
            <person name="Hirani K."/>
            <person name="Hogues M."/>
            <person name="Jackson L."/>
            <person name="Jakkamsetti A."/>
            <person name="Javaid M."/>
            <person name="Jiang H."/>
            <person name="Korchina V."/>
            <person name="Kovar C."/>
            <person name="Lara F."/>
            <person name="Lee S."/>
            <person name="Mata R."/>
            <person name="Mathew T."/>
            <person name="Moen C."/>
            <person name="Morales K."/>
            <person name="Munidasa M."/>
            <person name="Nazareth L."/>
            <person name="Ngo R."/>
            <person name="Nguyen L."/>
            <person name="Okwuonu G."/>
            <person name="Ongeri F."/>
            <person name="Patil S."/>
            <person name="Petrosino J."/>
            <person name="Pham C."/>
            <person name="Pham P."/>
            <person name="Pu L.-L."/>
            <person name="Puazo M."/>
            <person name="Raj R."/>
            <person name="Reid J."/>
            <person name="Rouhana J."/>
            <person name="Saada N."/>
            <person name="Shang Y."/>
            <person name="Simmons D."/>
            <person name="Thornton R."/>
            <person name="Warren J."/>
            <person name="Weissenberger G."/>
            <person name="Zhang J."/>
            <person name="Zhang L."/>
            <person name="Zhou C."/>
            <person name="Zhu D."/>
            <person name="Muzny D."/>
            <person name="Worley K."/>
            <person name="Gibbs R."/>
        </authorList>
    </citation>
    <scope>NUCLEOTIDE SEQUENCE [LARGE SCALE GENOMIC DNA]</scope>
    <source>
        <strain evidence="9 10">ATCC 43531</strain>
    </source>
</reference>
<evidence type="ECO:0000313" key="9">
    <source>
        <dbReference type="EMBL" id="EEQ48776.1"/>
    </source>
</evidence>
<proteinExistence type="inferred from homology"/>
<keyword evidence="4" id="KW-1133">Transmembrane helix</keyword>
<keyword evidence="10" id="KW-1185">Reference proteome</keyword>
<feature type="transmembrane region" description="Helical" evidence="4">
    <location>
        <begin position="21"/>
        <end position="44"/>
    </location>
</feature>
<feature type="domain" description="Multidrug resistance protein MdtA-like barrel-sandwich hybrid" evidence="6">
    <location>
        <begin position="113"/>
        <end position="249"/>
    </location>
</feature>
<dbReference type="Proteomes" id="UP000005309">
    <property type="component" value="Unassembled WGS sequence"/>
</dbReference>
<name>C4V2U0_9FIRM</name>
<dbReference type="FunFam" id="2.40.420.20:FF:000001">
    <property type="entry name" value="Efflux RND transporter periplasmic adaptor subunit"/>
    <property type="match status" value="1"/>
</dbReference>
<keyword evidence="4" id="KW-0472">Membrane</keyword>
<dbReference type="GO" id="GO:0022857">
    <property type="term" value="F:transmembrane transporter activity"/>
    <property type="evidence" value="ECO:0007669"/>
    <property type="project" value="InterPro"/>
</dbReference>
<dbReference type="InterPro" id="IPR058627">
    <property type="entry name" value="MdtA-like_C"/>
</dbReference>
<dbReference type="HOGENOM" id="CLU_018816_2_1_9"/>
<dbReference type="NCBIfam" id="TIGR01730">
    <property type="entry name" value="RND_mfp"/>
    <property type="match status" value="1"/>
</dbReference>
<dbReference type="InterPro" id="IPR058624">
    <property type="entry name" value="MdtA-like_HH"/>
</dbReference>
<accession>C4V2U0</accession>
<feature type="domain" description="Multidrug resistance protein MdtA-like alpha-helical hairpin" evidence="5">
    <location>
        <begin position="153"/>
        <end position="220"/>
    </location>
</feature>
<dbReference type="Gene3D" id="2.40.30.170">
    <property type="match status" value="1"/>
</dbReference>